<feature type="compositionally biased region" description="Acidic residues" evidence="2">
    <location>
        <begin position="270"/>
        <end position="280"/>
    </location>
</feature>
<evidence type="ECO:0000256" key="1">
    <source>
        <dbReference type="SAM" id="Coils"/>
    </source>
</evidence>
<feature type="region of interest" description="Disordered" evidence="2">
    <location>
        <begin position="146"/>
        <end position="180"/>
    </location>
</feature>
<reference evidence="3 4" key="2">
    <citation type="submission" date="2017-09" db="EMBL/GenBank/DDBJ databases">
        <title>Extensive intraspecific genome diversity in a model arbuscular mycorrhizal fungus.</title>
        <authorList>
            <person name="Chen E.C."/>
            <person name="Morin E."/>
            <person name="Beaudet D."/>
            <person name="Noel J."/>
            <person name="Ndikumana S."/>
            <person name="Charron P."/>
            <person name="St-Onge C."/>
            <person name="Giorgi J."/>
            <person name="Grigoriev I.V."/>
            <person name="Roux C."/>
            <person name="Martin F.M."/>
            <person name="Corradi N."/>
        </authorList>
    </citation>
    <scope>NUCLEOTIDE SEQUENCE [LARGE SCALE GENOMIC DNA]</scope>
    <source>
        <strain evidence="3 4">A5</strain>
    </source>
</reference>
<keyword evidence="1" id="KW-0175">Coiled coil</keyword>
<name>A0A2N0PN08_9GLOM</name>
<evidence type="ECO:0000313" key="4">
    <source>
        <dbReference type="Proteomes" id="UP000232722"/>
    </source>
</evidence>
<dbReference type="EMBL" id="LLXJ01000567">
    <property type="protein sequence ID" value="PKC08217.1"/>
    <property type="molecule type" value="Genomic_DNA"/>
</dbReference>
<sequence length="280" mass="33122">MQRGTDRVIVRRNKQHEWTPPDVKSCFNCGFTSHLISECNYKPPRTRPINKREYLNSIRQYQLGYHRRQTQDDVRPGSYADALRARPNNARYDRGRYSSEGFRQDNPYRNRDRAWNRNNIYRRAEESQNYGDDEKELYEWGDEEYDPENMQRSKDRANTLSRPRNMQNRNSSNLGKINNNDSEIQEIKGDLAVLQDMVKNLARSLEQTTTQISQYMQTTNISKGKDKVIDKNNNDNMILDNANTKQQHAPKRRMVSFNTNENNKRPQNEDTSDSDSNDNR</sequence>
<evidence type="ECO:0000256" key="2">
    <source>
        <dbReference type="SAM" id="MobiDB-lite"/>
    </source>
</evidence>
<protein>
    <submittedName>
        <fullName evidence="3">Uncharacterized protein</fullName>
    </submittedName>
</protein>
<dbReference type="VEuPathDB" id="FungiDB:FUN_021879"/>
<dbReference type="Proteomes" id="UP000232722">
    <property type="component" value="Unassembled WGS sequence"/>
</dbReference>
<feature type="compositionally biased region" description="Polar residues" evidence="2">
    <location>
        <begin position="158"/>
        <end position="180"/>
    </location>
</feature>
<feature type="region of interest" description="Disordered" evidence="2">
    <location>
        <begin position="86"/>
        <end position="110"/>
    </location>
</feature>
<dbReference type="VEuPathDB" id="FungiDB:RhiirFUN_008348"/>
<accession>A0A2N0PN08</accession>
<gene>
    <name evidence="3" type="ORF">RhiirA5_500111</name>
</gene>
<comment type="caution">
    <text evidence="3">The sequence shown here is derived from an EMBL/GenBank/DDBJ whole genome shotgun (WGS) entry which is preliminary data.</text>
</comment>
<proteinExistence type="predicted"/>
<organism evidence="3 4">
    <name type="scientific">Rhizophagus irregularis</name>
    <dbReference type="NCBI Taxonomy" id="588596"/>
    <lineage>
        <taxon>Eukaryota</taxon>
        <taxon>Fungi</taxon>
        <taxon>Fungi incertae sedis</taxon>
        <taxon>Mucoromycota</taxon>
        <taxon>Glomeromycotina</taxon>
        <taxon>Glomeromycetes</taxon>
        <taxon>Glomerales</taxon>
        <taxon>Glomeraceae</taxon>
        <taxon>Rhizophagus</taxon>
    </lineage>
</organism>
<feature type="region of interest" description="Disordered" evidence="2">
    <location>
        <begin position="241"/>
        <end position="280"/>
    </location>
</feature>
<evidence type="ECO:0000313" key="3">
    <source>
        <dbReference type="EMBL" id="PKC08217.1"/>
    </source>
</evidence>
<feature type="compositionally biased region" description="Basic and acidic residues" evidence="2">
    <location>
        <begin position="91"/>
        <end position="110"/>
    </location>
</feature>
<dbReference type="VEuPathDB" id="FungiDB:RhiirA1_480234"/>
<dbReference type="AlphaFoldDB" id="A0A2N0PN08"/>
<reference evidence="3 4" key="1">
    <citation type="submission" date="2016-04" db="EMBL/GenBank/DDBJ databases">
        <title>Genome analyses suggest a sexual origin of heterokaryosis in a supposedly ancient asexual fungus.</title>
        <authorList>
            <person name="Ropars J."/>
            <person name="Sedzielewska K."/>
            <person name="Noel J."/>
            <person name="Charron P."/>
            <person name="Farinelli L."/>
            <person name="Marton T."/>
            <person name="Kruger M."/>
            <person name="Pelin A."/>
            <person name="Brachmann A."/>
            <person name="Corradi N."/>
        </authorList>
    </citation>
    <scope>NUCLEOTIDE SEQUENCE [LARGE SCALE GENOMIC DNA]</scope>
    <source>
        <strain evidence="3 4">A5</strain>
    </source>
</reference>
<feature type="coiled-coil region" evidence="1">
    <location>
        <begin position="184"/>
        <end position="211"/>
    </location>
</feature>